<dbReference type="GO" id="GO:0004497">
    <property type="term" value="F:monooxygenase activity"/>
    <property type="evidence" value="ECO:0007669"/>
    <property type="project" value="InterPro"/>
</dbReference>
<dbReference type="Gene3D" id="1.10.630.10">
    <property type="entry name" value="Cytochrome P450"/>
    <property type="match status" value="1"/>
</dbReference>
<dbReference type="GO" id="GO:0005506">
    <property type="term" value="F:iron ion binding"/>
    <property type="evidence" value="ECO:0007669"/>
    <property type="project" value="InterPro"/>
</dbReference>
<evidence type="ECO:0000256" key="1">
    <source>
        <dbReference type="ARBA" id="ARBA00004167"/>
    </source>
</evidence>
<evidence type="ECO:0008006" key="12">
    <source>
        <dbReference type="Google" id="ProtNLM"/>
    </source>
</evidence>
<dbReference type="GO" id="GO:0016705">
    <property type="term" value="F:oxidoreductase activity, acting on paired donors, with incorporation or reduction of molecular oxygen"/>
    <property type="evidence" value="ECO:0007669"/>
    <property type="project" value="InterPro"/>
</dbReference>
<evidence type="ECO:0000256" key="7">
    <source>
        <dbReference type="ARBA" id="ARBA00023004"/>
    </source>
</evidence>
<accession>A0A7J7L8J3</accession>
<evidence type="ECO:0000256" key="5">
    <source>
        <dbReference type="ARBA" id="ARBA00022989"/>
    </source>
</evidence>
<dbReference type="InterPro" id="IPR002401">
    <property type="entry name" value="Cyt_P450_E_grp-I"/>
</dbReference>
<dbReference type="InterPro" id="IPR050651">
    <property type="entry name" value="Plant_Cytochrome_P450_Monoox"/>
</dbReference>
<feature type="transmembrane region" description="Helical" evidence="9">
    <location>
        <begin position="6"/>
        <end position="24"/>
    </location>
</feature>
<dbReference type="OrthoDB" id="2789670at2759"/>
<dbReference type="PRINTS" id="PR00463">
    <property type="entry name" value="EP450I"/>
</dbReference>
<name>A0A7J7L8J3_9MAGN</name>
<organism evidence="10 11">
    <name type="scientific">Kingdonia uniflora</name>
    <dbReference type="NCBI Taxonomy" id="39325"/>
    <lineage>
        <taxon>Eukaryota</taxon>
        <taxon>Viridiplantae</taxon>
        <taxon>Streptophyta</taxon>
        <taxon>Embryophyta</taxon>
        <taxon>Tracheophyta</taxon>
        <taxon>Spermatophyta</taxon>
        <taxon>Magnoliopsida</taxon>
        <taxon>Ranunculales</taxon>
        <taxon>Circaeasteraceae</taxon>
        <taxon>Kingdonia</taxon>
    </lineage>
</organism>
<keyword evidence="7" id="KW-0408">Iron</keyword>
<evidence type="ECO:0000256" key="9">
    <source>
        <dbReference type="SAM" id="Phobius"/>
    </source>
</evidence>
<keyword evidence="8 9" id="KW-0472">Membrane</keyword>
<reference evidence="10 11" key="1">
    <citation type="journal article" date="2020" name="IScience">
        <title>Genome Sequencing of the Endangered Kingdonia uniflora (Circaeasteraceae, Ranunculales) Reveals Potential Mechanisms of Evolutionary Specialization.</title>
        <authorList>
            <person name="Sun Y."/>
            <person name="Deng T."/>
            <person name="Zhang A."/>
            <person name="Moore M.J."/>
            <person name="Landis J.B."/>
            <person name="Lin N."/>
            <person name="Zhang H."/>
            <person name="Zhang X."/>
            <person name="Huang J."/>
            <person name="Zhang X."/>
            <person name="Sun H."/>
            <person name="Wang H."/>
        </authorList>
    </citation>
    <scope>NUCLEOTIDE SEQUENCE [LARGE SCALE GENOMIC DNA]</scope>
    <source>
        <strain evidence="10">TB1705</strain>
        <tissue evidence="10">Leaf</tissue>
    </source>
</reference>
<comment type="caution">
    <text evidence="10">The sequence shown here is derived from an EMBL/GenBank/DDBJ whole genome shotgun (WGS) entry which is preliminary data.</text>
</comment>
<dbReference type="InterPro" id="IPR001128">
    <property type="entry name" value="Cyt_P450"/>
</dbReference>
<proteinExistence type="predicted"/>
<dbReference type="Pfam" id="PF00067">
    <property type="entry name" value="p450"/>
    <property type="match status" value="1"/>
</dbReference>
<keyword evidence="6" id="KW-0560">Oxidoreductase</keyword>
<dbReference type="Proteomes" id="UP000541444">
    <property type="component" value="Unassembled WGS sequence"/>
</dbReference>
<dbReference type="PANTHER" id="PTHR47947">
    <property type="entry name" value="CYTOCHROME P450 82C3-RELATED"/>
    <property type="match status" value="1"/>
</dbReference>
<dbReference type="SUPFAM" id="SSF48264">
    <property type="entry name" value="Cytochrome P450"/>
    <property type="match status" value="1"/>
</dbReference>
<evidence type="ECO:0000256" key="8">
    <source>
        <dbReference type="ARBA" id="ARBA00023136"/>
    </source>
</evidence>
<dbReference type="GO" id="GO:0044550">
    <property type="term" value="P:secondary metabolite biosynthetic process"/>
    <property type="evidence" value="ECO:0007669"/>
    <property type="project" value="UniProtKB-ARBA"/>
</dbReference>
<keyword evidence="4" id="KW-0479">Metal-binding</keyword>
<keyword evidence="2" id="KW-0349">Heme</keyword>
<dbReference type="GO" id="GO:0016020">
    <property type="term" value="C:membrane"/>
    <property type="evidence" value="ECO:0007669"/>
    <property type="project" value="UniProtKB-SubCell"/>
</dbReference>
<keyword evidence="11" id="KW-1185">Reference proteome</keyword>
<evidence type="ECO:0000256" key="6">
    <source>
        <dbReference type="ARBA" id="ARBA00023002"/>
    </source>
</evidence>
<evidence type="ECO:0000256" key="4">
    <source>
        <dbReference type="ARBA" id="ARBA00022723"/>
    </source>
</evidence>
<evidence type="ECO:0000313" key="11">
    <source>
        <dbReference type="Proteomes" id="UP000541444"/>
    </source>
</evidence>
<evidence type="ECO:0000313" key="10">
    <source>
        <dbReference type="EMBL" id="KAF6138889.1"/>
    </source>
</evidence>
<evidence type="ECO:0000256" key="2">
    <source>
        <dbReference type="ARBA" id="ARBA00022617"/>
    </source>
</evidence>
<evidence type="ECO:0000256" key="3">
    <source>
        <dbReference type="ARBA" id="ARBA00022692"/>
    </source>
</evidence>
<dbReference type="GO" id="GO:0020037">
    <property type="term" value="F:heme binding"/>
    <property type="evidence" value="ECO:0007669"/>
    <property type="project" value="InterPro"/>
</dbReference>
<dbReference type="InterPro" id="IPR036396">
    <property type="entry name" value="Cyt_P450_sf"/>
</dbReference>
<dbReference type="PANTHER" id="PTHR47947:SF1">
    <property type="entry name" value="CYTOCHROME P450 82E3"/>
    <property type="match status" value="1"/>
</dbReference>
<comment type="subcellular location">
    <subcellularLocation>
        <location evidence="1">Membrane</location>
        <topology evidence="1">Single-pass membrane protein</topology>
    </subcellularLocation>
</comment>
<dbReference type="EMBL" id="JACGCM010002537">
    <property type="protein sequence ID" value="KAF6138889.1"/>
    <property type="molecule type" value="Genomic_DNA"/>
</dbReference>
<protein>
    <recommendedName>
        <fullName evidence="12">Cytochrome P450</fullName>
    </recommendedName>
</protein>
<gene>
    <name evidence="10" type="ORF">GIB67_025618</name>
</gene>
<keyword evidence="5 9" id="KW-1133">Transmembrane helix</keyword>
<sequence>MMDSSLKLQIFCGIFALVIIFLKIRRGKSRKGAGMDLPEPSGALPIIGHLHKLGGGEPFFKVLGGMAEKNGPIFKLRFGMDTTLVISGWEVAKECFTTSNKALVNRPASSAVKYMFYENKFFPFTRYGPYWREMRKIVSNELLSPRRLEMLKHFRINEINMSIKSLYKKCVSTKPGEPFMVDMKIWFFDLMYNVVFTMVTGKRYFGSENAHDEIEARKYQAILIEALRFAKISALVDAFPFLNYFCIGDYRKGIDRVAKVIDGFCENLSFV</sequence>
<keyword evidence="3 9" id="KW-0812">Transmembrane</keyword>
<dbReference type="AlphaFoldDB" id="A0A7J7L8J3"/>